<comment type="caution">
    <text evidence="2">The sequence shown here is derived from an EMBL/GenBank/DDBJ whole genome shotgun (WGS) entry which is preliminary data.</text>
</comment>
<keyword evidence="1" id="KW-0472">Membrane</keyword>
<proteinExistence type="predicted"/>
<keyword evidence="1" id="KW-1133">Transmembrane helix</keyword>
<dbReference type="OrthoDB" id="129693at2"/>
<dbReference type="PANTHER" id="PTHR36974">
    <property type="entry name" value="MEMBRANE PROTEIN-RELATED"/>
    <property type="match status" value="1"/>
</dbReference>
<name>A0A3N3ZQ72_9MICC</name>
<accession>A0A3N3ZQ72</accession>
<evidence type="ECO:0000313" key="2">
    <source>
        <dbReference type="EMBL" id="ROZ63291.1"/>
    </source>
</evidence>
<organism evidence="2 3">
    <name type="scientific">Kocuria soli</name>
    <dbReference type="NCBI Taxonomy" id="2485125"/>
    <lineage>
        <taxon>Bacteria</taxon>
        <taxon>Bacillati</taxon>
        <taxon>Actinomycetota</taxon>
        <taxon>Actinomycetes</taxon>
        <taxon>Micrococcales</taxon>
        <taxon>Micrococcaceae</taxon>
        <taxon>Kocuria</taxon>
    </lineage>
</organism>
<evidence type="ECO:0000256" key="1">
    <source>
        <dbReference type="SAM" id="Phobius"/>
    </source>
</evidence>
<keyword evidence="1" id="KW-0812">Transmembrane</keyword>
<gene>
    <name evidence="2" type="ORF">EDL96_07065</name>
</gene>
<dbReference type="AlphaFoldDB" id="A0A3N3ZQ72"/>
<dbReference type="Proteomes" id="UP000270616">
    <property type="component" value="Unassembled WGS sequence"/>
</dbReference>
<feature type="transmembrane region" description="Helical" evidence="1">
    <location>
        <begin position="95"/>
        <end position="117"/>
    </location>
</feature>
<evidence type="ECO:0008006" key="4">
    <source>
        <dbReference type="Google" id="ProtNLM"/>
    </source>
</evidence>
<feature type="transmembrane region" description="Helical" evidence="1">
    <location>
        <begin position="70"/>
        <end position="89"/>
    </location>
</feature>
<dbReference type="EMBL" id="RKMF01000007">
    <property type="protein sequence ID" value="ROZ63291.1"/>
    <property type="molecule type" value="Genomic_DNA"/>
</dbReference>
<feature type="transmembrane region" description="Helical" evidence="1">
    <location>
        <begin position="129"/>
        <end position="150"/>
    </location>
</feature>
<dbReference type="RefSeq" id="WP_123825090.1">
    <property type="nucleotide sequence ID" value="NZ_RKMF01000007.1"/>
</dbReference>
<dbReference type="PANTHER" id="PTHR36974:SF1">
    <property type="entry name" value="DOXX FAMILY MEMBRANE PROTEIN"/>
    <property type="match status" value="1"/>
</dbReference>
<sequence>MAPLIVLLVVTALARAVGALGVGYVASWPAATAVGLAVMFIMTGASHFFPARRAGFVAIVPPALKHPGALVALTGVLELLGAAALLVPLEVGRLRVAAALSLAVLLVAMFPANIYASRARRSVHSPNTALLRRTAMQCVFIAAALFVALAS</sequence>
<reference evidence="2 3" key="1">
    <citation type="submission" date="2018-10" db="EMBL/GenBank/DDBJ databases">
        <title>Kocuria sp. M5W7-7, whole genome shotgun sequence.</title>
        <authorList>
            <person name="Tuo L."/>
        </authorList>
    </citation>
    <scope>NUCLEOTIDE SEQUENCE [LARGE SCALE GENOMIC DNA]</scope>
    <source>
        <strain evidence="2 3">M5W7-7</strain>
    </source>
</reference>
<protein>
    <recommendedName>
        <fullName evidence="4">DoxX family membrane protein</fullName>
    </recommendedName>
</protein>
<keyword evidence="3" id="KW-1185">Reference proteome</keyword>
<feature type="transmembrane region" description="Helical" evidence="1">
    <location>
        <begin position="28"/>
        <end position="49"/>
    </location>
</feature>
<evidence type="ECO:0000313" key="3">
    <source>
        <dbReference type="Proteomes" id="UP000270616"/>
    </source>
</evidence>